<evidence type="ECO:0000313" key="2">
    <source>
        <dbReference type="Proteomes" id="UP000075663"/>
    </source>
</evidence>
<accession>A0A150XRG6</accession>
<protein>
    <recommendedName>
        <fullName evidence="3">SatD family (SatD)</fullName>
    </recommendedName>
</protein>
<dbReference type="Proteomes" id="UP000075663">
    <property type="component" value="Unassembled WGS sequence"/>
</dbReference>
<dbReference type="AlphaFoldDB" id="A0A150XRG6"/>
<gene>
    <name evidence="1" type="ORF">AWW67_07715</name>
</gene>
<evidence type="ECO:0008006" key="3">
    <source>
        <dbReference type="Google" id="ProtNLM"/>
    </source>
</evidence>
<dbReference type="RefSeq" id="WP_062302083.1">
    <property type="nucleotide sequence ID" value="NZ_LRPB01000045.1"/>
</dbReference>
<name>A0A150XRG6_9BACT</name>
<evidence type="ECO:0000313" key="1">
    <source>
        <dbReference type="EMBL" id="KYG81235.1"/>
    </source>
</evidence>
<dbReference type="STRING" id="1914963.AWW67_07715"/>
<organism evidence="1 2">
    <name type="scientific">Roseivirga seohaensis</name>
    <dbReference type="NCBI Taxonomy" id="1914963"/>
    <lineage>
        <taxon>Bacteria</taxon>
        <taxon>Pseudomonadati</taxon>
        <taxon>Bacteroidota</taxon>
        <taxon>Cytophagia</taxon>
        <taxon>Cytophagales</taxon>
        <taxon>Roseivirgaceae</taxon>
        <taxon>Roseivirga</taxon>
    </lineage>
</organism>
<sequence length="221" mass="25291">MKIVAAVITGDIIRSTDIEGDFREVLHRIANDIRDQIDQQFLIDVYRGDSFQAISKKPEQGLLMLLLIKAGLKRQQTERNNQTIQWDARMAMGIGKLEHYPEYNQLRELSGAPFTRSGRSLDSMKEKNKEITIVTGEEQQDNELKAVLPMVEAIVARWTTAQANAVYLNLLYQGITQKEIGDRLGKTQVAVSKSLDISRIDALMPYIKRFETQTQQWTHQK</sequence>
<proteinExistence type="predicted"/>
<reference evidence="1 2" key="1">
    <citation type="submission" date="2016-01" db="EMBL/GenBank/DDBJ databases">
        <title>Genome sequencing of Roseivirga seohaensis SW-152.</title>
        <authorList>
            <person name="Selvaratnam C."/>
            <person name="Thevarajoo S."/>
            <person name="Goh K.M."/>
            <person name="Ee R."/>
            <person name="Chan K.-G."/>
            <person name="Chong C.S."/>
        </authorList>
    </citation>
    <scope>NUCLEOTIDE SEQUENCE [LARGE SCALE GENOMIC DNA]</scope>
    <source>
        <strain evidence="1 2">SW-152</strain>
    </source>
</reference>
<comment type="caution">
    <text evidence="1">The sequence shown here is derived from an EMBL/GenBank/DDBJ whole genome shotgun (WGS) entry which is preliminary data.</text>
</comment>
<dbReference type="EMBL" id="LRPB01000045">
    <property type="protein sequence ID" value="KYG81235.1"/>
    <property type="molecule type" value="Genomic_DNA"/>
</dbReference>